<comment type="caution">
    <text evidence="2">The sequence shown here is derived from an EMBL/GenBank/DDBJ whole genome shotgun (WGS) entry which is preliminary data.</text>
</comment>
<keyword evidence="3" id="KW-1185">Reference proteome</keyword>
<feature type="chain" id="PRO_5002392852" description="GDSL-like protein" evidence="1">
    <location>
        <begin position="22"/>
        <end position="422"/>
    </location>
</feature>
<dbReference type="SUPFAM" id="SSF52266">
    <property type="entry name" value="SGNH hydrolase"/>
    <property type="match status" value="1"/>
</dbReference>
<dbReference type="InterPro" id="IPR036514">
    <property type="entry name" value="SGNH_hydro_sf"/>
</dbReference>
<feature type="signal peptide" evidence="1">
    <location>
        <begin position="1"/>
        <end position="21"/>
    </location>
</feature>
<keyword evidence="1" id="KW-0732">Signal</keyword>
<evidence type="ECO:0008006" key="4">
    <source>
        <dbReference type="Google" id="ProtNLM"/>
    </source>
</evidence>
<evidence type="ECO:0000256" key="1">
    <source>
        <dbReference type="SAM" id="SignalP"/>
    </source>
</evidence>
<protein>
    <recommendedName>
        <fullName evidence="4">GDSL-like protein</fullName>
    </recommendedName>
</protein>
<proteinExistence type="predicted"/>
<name>A0A0E2BSR7_9LEPT</name>
<dbReference type="Proteomes" id="UP000006329">
    <property type="component" value="Unassembled WGS sequence"/>
</dbReference>
<sequence>MKKWITTFLIFLGFEVGTLVAQSQAELFARPGVIGDSLSQGFFGATVEKKTQDWAYPVLVTKQAGSSLSYNVLKGPWLNFESILKKECGLICMVKSLIGGNASVVNLPTHAGITGAEYSSVLRTSGECQDVTAKKWAKEWYWSAWNQRTYRWVMVKDCKKPDKFHQFGLRKSGTQIEIMEKVKPTFLFGTAAANHVLCTALSTSTDCLNGTRYRRDIREVMRRLAAIGSIKGGVLFTIPNVTTISFLEPYKDPKGRENLTGLKAFYRNFVVNPRQILDAKEIETITRFLTMLNDEIKVQAVAMGFAVADTKVVFDDLRENGRRIELPKGSRGPGWAYAHWPMPGKPGVFGLDGVHPNMYGHAVFANELIKAINVRYGLNIPQVSEYTAWYYDSLNRRPVDLKKFLNQHILGIFISFILGIFA</sequence>
<dbReference type="RefSeq" id="WP_004476628.1">
    <property type="nucleotide sequence ID" value="NZ_AHON02000029.1"/>
</dbReference>
<dbReference type="GO" id="GO:0016788">
    <property type="term" value="F:hydrolase activity, acting on ester bonds"/>
    <property type="evidence" value="ECO:0007669"/>
    <property type="project" value="UniProtKB-ARBA"/>
</dbReference>
<reference evidence="2" key="1">
    <citation type="submission" date="2012-10" db="EMBL/GenBank/DDBJ databases">
        <authorList>
            <person name="Harkins D.M."/>
            <person name="Durkin A.S."/>
            <person name="Brinkac L.M."/>
            <person name="Haft D.H."/>
            <person name="Selengut J.D."/>
            <person name="Sanka R."/>
            <person name="DePew J."/>
            <person name="Purushe J."/>
            <person name="Matthias M.A."/>
            <person name="Vinetz J.M."/>
            <person name="Sutton G.G."/>
            <person name="Nierman W.C."/>
            <person name="Fouts D.E."/>
        </authorList>
    </citation>
    <scope>NUCLEOTIDE SEQUENCE [LARGE SCALE GENOMIC DNA]</scope>
    <source>
        <strain evidence="2">MOR084</strain>
    </source>
</reference>
<dbReference type="Gene3D" id="3.40.50.1110">
    <property type="entry name" value="SGNH hydrolase"/>
    <property type="match status" value="1"/>
</dbReference>
<evidence type="ECO:0000313" key="3">
    <source>
        <dbReference type="Proteomes" id="UP000006329"/>
    </source>
</evidence>
<accession>A0A0E2BSR7</accession>
<dbReference type="EMBL" id="AHON02000029">
    <property type="protein sequence ID" value="EKO34512.1"/>
    <property type="molecule type" value="Genomic_DNA"/>
</dbReference>
<gene>
    <name evidence="2" type="ORF">LEP1GSC179_3430</name>
</gene>
<dbReference type="AlphaFoldDB" id="A0A0E2BSR7"/>
<evidence type="ECO:0000313" key="2">
    <source>
        <dbReference type="EMBL" id="EKO34512.1"/>
    </source>
</evidence>
<organism evidence="2 3">
    <name type="scientific">Leptospira santarosai str. MOR084</name>
    <dbReference type="NCBI Taxonomy" id="1049984"/>
    <lineage>
        <taxon>Bacteria</taxon>
        <taxon>Pseudomonadati</taxon>
        <taxon>Spirochaetota</taxon>
        <taxon>Spirochaetia</taxon>
        <taxon>Leptospirales</taxon>
        <taxon>Leptospiraceae</taxon>
        <taxon>Leptospira</taxon>
    </lineage>
</organism>